<protein>
    <submittedName>
        <fullName evidence="1">Uncharacterized protein</fullName>
    </submittedName>
</protein>
<accession>A0A8X6IT06</accession>
<name>A0A8X6IT06_TRICU</name>
<organism evidence="1 2">
    <name type="scientific">Trichonephila clavata</name>
    <name type="common">Joro spider</name>
    <name type="synonym">Nephila clavata</name>
    <dbReference type="NCBI Taxonomy" id="2740835"/>
    <lineage>
        <taxon>Eukaryota</taxon>
        <taxon>Metazoa</taxon>
        <taxon>Ecdysozoa</taxon>
        <taxon>Arthropoda</taxon>
        <taxon>Chelicerata</taxon>
        <taxon>Arachnida</taxon>
        <taxon>Araneae</taxon>
        <taxon>Araneomorphae</taxon>
        <taxon>Entelegynae</taxon>
        <taxon>Araneoidea</taxon>
        <taxon>Nephilidae</taxon>
        <taxon>Trichonephila</taxon>
    </lineage>
</organism>
<sequence length="96" mass="11057">MANALREEELNKLNSEDIIEKSEYSERGTPLVVVPISDRRVLITKSLLMVNSMMPSFHVLNRFLTSYRIKYYGGTLDIYKVFSNLTVNTCVKGEKH</sequence>
<gene>
    <name evidence="1" type="ORF">TNCT_541571</name>
</gene>
<keyword evidence="2" id="KW-1185">Reference proteome</keyword>
<comment type="caution">
    <text evidence="1">The sequence shown here is derived from an EMBL/GenBank/DDBJ whole genome shotgun (WGS) entry which is preliminary data.</text>
</comment>
<reference evidence="1" key="1">
    <citation type="submission" date="2020-07" db="EMBL/GenBank/DDBJ databases">
        <title>Multicomponent nature underlies the extraordinary mechanical properties of spider dragline silk.</title>
        <authorList>
            <person name="Kono N."/>
            <person name="Nakamura H."/>
            <person name="Mori M."/>
            <person name="Yoshida Y."/>
            <person name="Ohtoshi R."/>
            <person name="Malay A.D."/>
            <person name="Moran D.A.P."/>
            <person name="Tomita M."/>
            <person name="Numata K."/>
            <person name="Arakawa K."/>
        </authorList>
    </citation>
    <scope>NUCLEOTIDE SEQUENCE</scope>
</reference>
<proteinExistence type="predicted"/>
<dbReference type="Proteomes" id="UP000887116">
    <property type="component" value="Unassembled WGS sequence"/>
</dbReference>
<dbReference type="AlphaFoldDB" id="A0A8X6IT06"/>
<evidence type="ECO:0000313" key="1">
    <source>
        <dbReference type="EMBL" id="GFR10560.1"/>
    </source>
</evidence>
<evidence type="ECO:0000313" key="2">
    <source>
        <dbReference type="Proteomes" id="UP000887116"/>
    </source>
</evidence>
<dbReference type="EMBL" id="BMAO01026550">
    <property type="protein sequence ID" value="GFR10560.1"/>
    <property type="molecule type" value="Genomic_DNA"/>
</dbReference>